<dbReference type="AlphaFoldDB" id="A0A2P2FWI1"/>
<name>A0A2P2FWI1_AMYLU</name>
<organism evidence="2 3">
    <name type="scientific">Amycolatopsis lurida NRRL 2430</name>
    <dbReference type="NCBI Taxonomy" id="1460371"/>
    <lineage>
        <taxon>Bacteria</taxon>
        <taxon>Bacillati</taxon>
        <taxon>Actinomycetota</taxon>
        <taxon>Actinomycetes</taxon>
        <taxon>Pseudonocardiales</taxon>
        <taxon>Pseudonocardiaceae</taxon>
        <taxon>Amycolatopsis</taxon>
    </lineage>
</organism>
<dbReference type="Proteomes" id="UP000256220">
    <property type="component" value="Unassembled WGS sequence"/>
</dbReference>
<gene>
    <name evidence="2" type="ORF">BB31_11830</name>
</gene>
<evidence type="ECO:0000313" key="3">
    <source>
        <dbReference type="Proteomes" id="UP000256220"/>
    </source>
</evidence>
<sequence length="100" mass="10620">MSSEQQECDLPPGETGRARSAVFGLYKPSAVRTKRITRPVTGRFSPAGKTGLTAHGIRRPDSATDEPSTPYSPPSFLGMFDLPADASESVKAVVRGQDVA</sequence>
<comment type="caution">
    <text evidence="2">The sequence shown here is derived from an EMBL/GenBank/DDBJ whole genome shotgun (WGS) entry which is preliminary data.</text>
</comment>
<keyword evidence="3" id="KW-1185">Reference proteome</keyword>
<evidence type="ECO:0000313" key="2">
    <source>
        <dbReference type="EMBL" id="KFU81062.1"/>
    </source>
</evidence>
<protein>
    <submittedName>
        <fullName evidence="2">Uncharacterized protein</fullName>
    </submittedName>
</protein>
<dbReference type="RefSeq" id="WP_034309588.1">
    <property type="nucleotide sequence ID" value="NZ_JFBM01000008.1"/>
</dbReference>
<accession>A0A2P2FWI1</accession>
<feature type="region of interest" description="Disordered" evidence="1">
    <location>
        <begin position="40"/>
        <end position="74"/>
    </location>
</feature>
<proteinExistence type="predicted"/>
<dbReference type="EMBL" id="JFBM01000008">
    <property type="protein sequence ID" value="KFU81062.1"/>
    <property type="molecule type" value="Genomic_DNA"/>
</dbReference>
<evidence type="ECO:0000256" key="1">
    <source>
        <dbReference type="SAM" id="MobiDB-lite"/>
    </source>
</evidence>
<reference evidence="2 3" key="1">
    <citation type="journal article" date="2014" name="Genome Announc.">
        <title>Draft Genome Sequence of Amycolatopsis lurida NRRL 2430, Producer of the Glycopeptide Family Antibiotic Ristocetin.</title>
        <authorList>
            <person name="Kwun M.J."/>
            <person name="Hong H.J."/>
        </authorList>
    </citation>
    <scope>NUCLEOTIDE SEQUENCE [LARGE SCALE GENOMIC DNA]</scope>
    <source>
        <strain evidence="2 3">NRRL 2430</strain>
    </source>
</reference>